<dbReference type="GO" id="GO:0005524">
    <property type="term" value="F:ATP binding"/>
    <property type="evidence" value="ECO:0007669"/>
    <property type="project" value="UniProtKB-UniRule"/>
</dbReference>
<evidence type="ECO:0000313" key="3">
    <source>
        <dbReference type="Proteomes" id="UP000285310"/>
    </source>
</evidence>
<sequence length="383" mass="40110">MSSRDEPVSGDRYIGLISGTSVDAMDAVLVDFTPSGPGLCVLATYSAPPPPGLRDALLAANAGDHRLSFVEYGRLDQAVARWASAAAHAVCDRADVSLESVDAIGSHGQTVWHAPDDTLGFSLQIGHGARIAADTGTIVVSDFRSMDLALGGQGAPLVCACHGALFGLPDQARAVVNIGGIANITLLPAGADTDVMRISGFDTGPGNGLMDEWIHRHRGLSYDADGDWAAAGRIDDTLLQQLLTDAYFARAAPKSTGRDLFGLAWLEQHLAALDHRIAAVDVQATLAELTARTIADGLRTMTPVSDTVYLCGGGAHNRHLMQRLAVHVAPARVATTDDLGVEGDWVEAIAFAWLARERLANRPGNAPRVTGASRPGLLGAIHA</sequence>
<dbReference type="Gene3D" id="3.30.420.40">
    <property type="match status" value="2"/>
</dbReference>
<keyword evidence="1 2" id="KW-0418">Kinase</keyword>
<keyword evidence="1" id="KW-0808">Transferase</keyword>
<keyword evidence="1" id="KW-0547">Nucleotide-binding</keyword>
<reference evidence="2 3" key="1">
    <citation type="submission" date="2013-10" db="EMBL/GenBank/DDBJ databases">
        <title>Salinisphaera japonica YTM-1 Genome Sequencing.</title>
        <authorList>
            <person name="Lai Q."/>
            <person name="Li C."/>
            <person name="Shao Z."/>
        </authorList>
    </citation>
    <scope>NUCLEOTIDE SEQUENCE [LARGE SCALE GENOMIC DNA]</scope>
    <source>
        <strain evidence="2 3">YTM-1</strain>
    </source>
</reference>
<organism evidence="2 3">
    <name type="scientific">Salinisphaera japonica YTM-1</name>
    <dbReference type="NCBI Taxonomy" id="1209778"/>
    <lineage>
        <taxon>Bacteria</taxon>
        <taxon>Pseudomonadati</taxon>
        <taxon>Pseudomonadota</taxon>
        <taxon>Gammaproteobacteria</taxon>
        <taxon>Salinisphaerales</taxon>
        <taxon>Salinisphaeraceae</taxon>
        <taxon>Salinisphaera</taxon>
    </lineage>
</organism>
<dbReference type="SUPFAM" id="SSF53067">
    <property type="entry name" value="Actin-like ATPase domain"/>
    <property type="match status" value="1"/>
</dbReference>
<comment type="similarity">
    <text evidence="1">Belongs to the anhydro-N-acetylmuramic acid kinase family.</text>
</comment>
<dbReference type="GO" id="GO:0009254">
    <property type="term" value="P:peptidoglycan turnover"/>
    <property type="evidence" value="ECO:0007669"/>
    <property type="project" value="UniProtKB-UniRule"/>
</dbReference>
<keyword evidence="1" id="KW-0119">Carbohydrate metabolism</keyword>
<comment type="caution">
    <text evidence="2">The sequence shown here is derived from an EMBL/GenBank/DDBJ whole genome shotgun (WGS) entry which is preliminary data.</text>
</comment>
<dbReference type="InterPro" id="IPR005338">
    <property type="entry name" value="Anhydro_N_Ac-Mur_kinase"/>
</dbReference>
<dbReference type="CDD" id="cd24050">
    <property type="entry name" value="ASKHA_NBD_ANMK"/>
    <property type="match status" value="1"/>
</dbReference>
<gene>
    <name evidence="1 2" type="primary">anmK</name>
    <name evidence="2" type="synonym">ydhH</name>
    <name evidence="2" type="ORF">SAJA_13420</name>
</gene>
<dbReference type="UniPathway" id="UPA00544"/>
<keyword evidence="3" id="KW-1185">Reference proteome</keyword>
<dbReference type="AlphaFoldDB" id="A0A423PHU6"/>
<comment type="function">
    <text evidence="1">Catalyzes the specific phosphorylation of 1,6-anhydro-N-acetylmuramic acid (anhMurNAc) with the simultaneous cleavage of the 1,6-anhydro ring, generating MurNAc-6-P. Is required for the utilization of anhMurNAc either imported from the medium or derived from its own cell wall murein, and thus plays a role in cell wall recycling.</text>
</comment>
<dbReference type="PANTHER" id="PTHR30605">
    <property type="entry name" value="ANHYDRO-N-ACETYLMURAMIC ACID KINASE"/>
    <property type="match status" value="1"/>
</dbReference>
<dbReference type="UniPathway" id="UPA00343"/>
<comment type="pathway">
    <text evidence="1">Cell wall biogenesis; peptidoglycan recycling.</text>
</comment>
<dbReference type="NCBIfam" id="NF007139">
    <property type="entry name" value="PRK09585.1-3"/>
    <property type="match status" value="1"/>
</dbReference>
<accession>A0A423PHU6</accession>
<dbReference type="RefSeq" id="WP_221180245.1">
    <property type="nucleotide sequence ID" value="NZ_AYKG01000055.1"/>
</dbReference>
<name>A0A423PHU6_9GAMM</name>
<dbReference type="InterPro" id="IPR043129">
    <property type="entry name" value="ATPase_NBD"/>
</dbReference>
<dbReference type="PANTHER" id="PTHR30605:SF0">
    <property type="entry name" value="ANHYDRO-N-ACETYLMURAMIC ACID KINASE"/>
    <property type="match status" value="1"/>
</dbReference>
<proteinExistence type="inferred from homology"/>
<keyword evidence="1" id="KW-0067">ATP-binding</keyword>
<feature type="binding site" evidence="1">
    <location>
        <begin position="19"/>
        <end position="26"/>
    </location>
    <ligand>
        <name>ATP</name>
        <dbReference type="ChEBI" id="CHEBI:30616"/>
    </ligand>
</feature>
<dbReference type="EMBL" id="AYKG01000055">
    <property type="protein sequence ID" value="ROO25167.1"/>
    <property type="molecule type" value="Genomic_DNA"/>
</dbReference>
<dbReference type="GO" id="GO:0016773">
    <property type="term" value="F:phosphotransferase activity, alcohol group as acceptor"/>
    <property type="evidence" value="ECO:0007669"/>
    <property type="project" value="UniProtKB-UniRule"/>
</dbReference>
<dbReference type="FunCoup" id="A0A423PHU6">
    <property type="interactions" value="47"/>
</dbReference>
<dbReference type="Proteomes" id="UP000285310">
    <property type="component" value="Unassembled WGS sequence"/>
</dbReference>
<protein>
    <recommendedName>
        <fullName evidence="1">Anhydro-N-acetylmuramic acid kinase</fullName>
        <ecNumber evidence="1">2.7.1.170</ecNumber>
    </recommendedName>
    <alternativeName>
        <fullName evidence="1">AnhMurNAc kinase</fullName>
    </alternativeName>
</protein>
<evidence type="ECO:0000256" key="1">
    <source>
        <dbReference type="HAMAP-Rule" id="MF_01270"/>
    </source>
</evidence>
<dbReference type="GO" id="GO:0097175">
    <property type="term" value="P:1,6-anhydro-N-acetyl-beta-muramic acid catabolic process"/>
    <property type="evidence" value="ECO:0007669"/>
    <property type="project" value="UniProtKB-UniRule"/>
</dbReference>
<dbReference type="GO" id="GO:0006040">
    <property type="term" value="P:amino sugar metabolic process"/>
    <property type="evidence" value="ECO:0007669"/>
    <property type="project" value="InterPro"/>
</dbReference>
<comment type="pathway">
    <text evidence="1">Amino-sugar metabolism; 1,6-anhydro-N-acetylmuramate degradation.</text>
</comment>
<dbReference type="HAMAP" id="MF_01270">
    <property type="entry name" value="AnhMurNAc_kinase"/>
    <property type="match status" value="1"/>
</dbReference>
<dbReference type="GO" id="GO:0016301">
    <property type="term" value="F:kinase activity"/>
    <property type="evidence" value="ECO:0007669"/>
    <property type="project" value="UniProtKB-KW"/>
</dbReference>
<comment type="catalytic activity">
    <reaction evidence="1">
        <text>1,6-anhydro-N-acetyl-beta-muramate + ATP + H2O = N-acetyl-D-muramate 6-phosphate + ADP + H(+)</text>
        <dbReference type="Rhea" id="RHEA:24952"/>
        <dbReference type="ChEBI" id="CHEBI:15377"/>
        <dbReference type="ChEBI" id="CHEBI:15378"/>
        <dbReference type="ChEBI" id="CHEBI:30616"/>
        <dbReference type="ChEBI" id="CHEBI:58690"/>
        <dbReference type="ChEBI" id="CHEBI:58722"/>
        <dbReference type="ChEBI" id="CHEBI:456216"/>
        <dbReference type="EC" id="2.7.1.170"/>
    </reaction>
</comment>
<dbReference type="EC" id="2.7.1.170" evidence="1"/>
<dbReference type="InParanoid" id="A0A423PHU6"/>
<evidence type="ECO:0000313" key="2">
    <source>
        <dbReference type="EMBL" id="ROO25167.1"/>
    </source>
</evidence>
<dbReference type="Pfam" id="PF03702">
    <property type="entry name" value="AnmK"/>
    <property type="match status" value="1"/>
</dbReference>